<dbReference type="Gene3D" id="3.40.50.360">
    <property type="match status" value="1"/>
</dbReference>
<proteinExistence type="inferred from homology"/>
<geneLocation type="plasmid" evidence="8">
    <name>unnamed3</name>
</geneLocation>
<comment type="cofactor">
    <cofactor evidence="6">
        <name>FMN</name>
        <dbReference type="ChEBI" id="CHEBI:58210"/>
    </cofactor>
    <text evidence="6">Binds 1 FMN per subunit.</text>
</comment>
<dbReference type="HAMAP" id="MF_01216">
    <property type="entry name" value="Azoreductase_type1"/>
    <property type="match status" value="1"/>
</dbReference>
<evidence type="ECO:0000313" key="8">
    <source>
        <dbReference type="EMBL" id="ANY83738.1"/>
    </source>
</evidence>
<dbReference type="InterPro" id="IPR050104">
    <property type="entry name" value="FMN-dep_NADH:Q_OxRdtase_AzoR1"/>
</dbReference>
<name>A0A1B2EUV4_9HYPH</name>
<dbReference type="InterPro" id="IPR029039">
    <property type="entry name" value="Flavoprotein-like_sf"/>
</dbReference>
<comment type="similarity">
    <text evidence="6">Belongs to the azoreductase type 1 family.</text>
</comment>
<evidence type="ECO:0000259" key="7">
    <source>
        <dbReference type="Pfam" id="PF02525"/>
    </source>
</evidence>
<feature type="domain" description="Flavodoxin-like fold" evidence="7">
    <location>
        <begin position="3"/>
        <end position="203"/>
    </location>
</feature>
<dbReference type="Pfam" id="PF02525">
    <property type="entry name" value="Flavodoxin_2"/>
    <property type="match status" value="1"/>
</dbReference>
<dbReference type="InterPro" id="IPR023048">
    <property type="entry name" value="NADH:quinone_OxRdtase_FMN_depd"/>
</dbReference>
<evidence type="ECO:0000256" key="5">
    <source>
        <dbReference type="ARBA" id="ARBA00048542"/>
    </source>
</evidence>
<dbReference type="GO" id="GO:0010181">
    <property type="term" value="F:FMN binding"/>
    <property type="evidence" value="ECO:0007669"/>
    <property type="project" value="UniProtKB-UniRule"/>
</dbReference>
<sequence length="211" mass="22548">MIKTLLHIDSSALGDLSTSRKLTASIVSAWQQADPHLLVTYRDLAAAPPAHLTGRVMMAMRSRDLTGLSDEERVQIALSDELVEEFLAADAVVIGAPMYNFSLPTPLKAWIDRIAQAGRTFKYTESGPVGLAGGKRVVIASSRGGMYAGTPLEAALDHQEAYLRGVLGFTGITDLAIIRAEGTSKGPEAVEQAMISAHEQIDRLFVTSLAA</sequence>
<dbReference type="InterPro" id="IPR003680">
    <property type="entry name" value="Flavodoxin_fold"/>
</dbReference>
<dbReference type="GO" id="GO:0016655">
    <property type="term" value="F:oxidoreductase activity, acting on NAD(P)H, quinone or similar compound as acceptor"/>
    <property type="evidence" value="ECO:0007669"/>
    <property type="project" value="InterPro"/>
</dbReference>
<dbReference type="OrthoDB" id="9787136at2"/>
<dbReference type="KEGG" id="moc:BB934_36505"/>
<dbReference type="EMBL" id="CP016618">
    <property type="protein sequence ID" value="ANY83738.1"/>
    <property type="molecule type" value="Genomic_DNA"/>
</dbReference>
<keyword evidence="4 6" id="KW-0520">NAD</keyword>
<evidence type="ECO:0000256" key="2">
    <source>
        <dbReference type="ARBA" id="ARBA00022643"/>
    </source>
</evidence>
<feature type="binding site" evidence="6">
    <location>
        <begin position="98"/>
        <end position="101"/>
    </location>
    <ligand>
        <name>FMN</name>
        <dbReference type="ChEBI" id="CHEBI:58210"/>
    </ligand>
</feature>
<keyword evidence="3 6" id="KW-0560">Oxidoreductase</keyword>
<feature type="binding site" evidence="6">
    <location>
        <begin position="17"/>
        <end position="19"/>
    </location>
    <ligand>
        <name>FMN</name>
        <dbReference type="ChEBI" id="CHEBI:58210"/>
    </ligand>
</feature>
<dbReference type="EC" id="1.7.1.17" evidence="6"/>
<dbReference type="RefSeq" id="WP_099514720.1">
    <property type="nucleotide sequence ID" value="NZ_CP016618.1"/>
</dbReference>
<accession>A0A1B2EUV4</accession>
<dbReference type="GO" id="GO:0009055">
    <property type="term" value="F:electron transfer activity"/>
    <property type="evidence" value="ECO:0007669"/>
    <property type="project" value="UniProtKB-UniRule"/>
</dbReference>
<comment type="subunit">
    <text evidence="6">Homodimer.</text>
</comment>
<organism evidence="8">
    <name type="scientific">Microvirga ossetica</name>
    <dbReference type="NCBI Taxonomy" id="1882682"/>
    <lineage>
        <taxon>Bacteria</taxon>
        <taxon>Pseudomonadati</taxon>
        <taxon>Pseudomonadota</taxon>
        <taxon>Alphaproteobacteria</taxon>
        <taxon>Hyphomicrobiales</taxon>
        <taxon>Methylobacteriaceae</taxon>
        <taxon>Microvirga</taxon>
    </lineage>
</organism>
<dbReference type="GO" id="GO:0016652">
    <property type="term" value="F:oxidoreductase activity, acting on NAD(P)H as acceptor"/>
    <property type="evidence" value="ECO:0007669"/>
    <property type="project" value="UniProtKB-UniRule"/>
</dbReference>
<dbReference type="PANTHER" id="PTHR43741:SF4">
    <property type="entry name" value="FMN-DEPENDENT NADH:QUINONE OXIDOREDUCTASE"/>
    <property type="match status" value="1"/>
</dbReference>
<keyword evidence="8" id="KW-0614">Plasmid</keyword>
<comment type="catalytic activity">
    <reaction evidence="5">
        <text>N,N-dimethyl-1,4-phenylenediamine + anthranilate + 2 NAD(+) = 2-(4-dimethylaminophenyl)diazenylbenzoate + 2 NADH + 2 H(+)</text>
        <dbReference type="Rhea" id="RHEA:55872"/>
        <dbReference type="ChEBI" id="CHEBI:15378"/>
        <dbReference type="ChEBI" id="CHEBI:15783"/>
        <dbReference type="ChEBI" id="CHEBI:16567"/>
        <dbReference type="ChEBI" id="CHEBI:57540"/>
        <dbReference type="ChEBI" id="CHEBI:57945"/>
        <dbReference type="ChEBI" id="CHEBI:71579"/>
        <dbReference type="EC" id="1.7.1.17"/>
    </reaction>
    <physiologicalReaction direction="right-to-left" evidence="5">
        <dbReference type="Rhea" id="RHEA:55874"/>
    </physiologicalReaction>
</comment>
<dbReference type="EC" id="1.6.5.-" evidence="6"/>
<reference evidence="8" key="1">
    <citation type="submission" date="2016-07" db="EMBL/GenBank/DDBJ databases">
        <title>Microvirga ossetica sp. nov. a new species of rhizobia isolated from root nodules of the legume species Vicia alpestris Steven originated from North Ossetia region in the Caucasus.</title>
        <authorList>
            <person name="Safronova V.I."/>
            <person name="Kuznetsova I.G."/>
            <person name="Sazanova A.L."/>
            <person name="Belimov A."/>
            <person name="Andronov E."/>
            <person name="Osledkin Y.S."/>
            <person name="Onishchuk O.P."/>
            <person name="Kurchak O.N."/>
            <person name="Shaposhnikov A.I."/>
            <person name="Willems A."/>
            <person name="Tikhonovich I.A."/>
        </authorList>
    </citation>
    <scope>NUCLEOTIDE SEQUENCE [LARGE SCALE GENOMIC DNA]</scope>
    <source>
        <strain evidence="8">V5/3M</strain>
        <plasmid evidence="8">unnamed3</plasmid>
    </source>
</reference>
<protein>
    <recommendedName>
        <fullName evidence="6">FMN dependent NADH:quinone oxidoreductase</fullName>
        <ecNumber evidence="6">1.6.5.-</ecNumber>
    </recommendedName>
    <alternativeName>
        <fullName evidence="6">Azo-dye reductase</fullName>
    </alternativeName>
    <alternativeName>
        <fullName evidence="6">FMN-dependent NADH-azo compound oxidoreductase</fullName>
    </alternativeName>
    <alternativeName>
        <fullName evidence="6">FMN-dependent NADH-azoreductase</fullName>
        <ecNumber evidence="6">1.7.1.17</ecNumber>
    </alternativeName>
</protein>
<gene>
    <name evidence="6" type="primary">azoR</name>
    <name evidence="8" type="ORF">BB934_36505</name>
</gene>
<dbReference type="SUPFAM" id="SSF52218">
    <property type="entry name" value="Flavoproteins"/>
    <property type="match status" value="1"/>
</dbReference>
<feature type="binding site" evidence="6">
    <location>
        <begin position="142"/>
        <end position="145"/>
    </location>
    <ligand>
        <name>FMN</name>
        <dbReference type="ChEBI" id="CHEBI:58210"/>
    </ligand>
</feature>
<comment type="function">
    <text evidence="6">Also exhibits azoreductase activity. Catalyzes the reductive cleavage of the azo bond in aromatic azo compounds to the corresponding amines.</text>
</comment>
<evidence type="ECO:0000256" key="6">
    <source>
        <dbReference type="HAMAP-Rule" id="MF_01216"/>
    </source>
</evidence>
<evidence type="ECO:0000256" key="3">
    <source>
        <dbReference type="ARBA" id="ARBA00023002"/>
    </source>
</evidence>
<feature type="binding site" evidence="6">
    <location>
        <position position="11"/>
    </location>
    <ligand>
        <name>FMN</name>
        <dbReference type="ChEBI" id="CHEBI:58210"/>
    </ligand>
</feature>
<evidence type="ECO:0000256" key="4">
    <source>
        <dbReference type="ARBA" id="ARBA00023027"/>
    </source>
</evidence>
<evidence type="ECO:0000256" key="1">
    <source>
        <dbReference type="ARBA" id="ARBA00022630"/>
    </source>
</evidence>
<dbReference type="AlphaFoldDB" id="A0A1B2EUV4"/>
<comment type="function">
    <text evidence="6">Quinone reductase that provides resistance to thiol-specific stress caused by electrophilic quinones.</text>
</comment>
<comment type="catalytic activity">
    <reaction evidence="6">
        <text>2 a quinone + NADH + H(+) = 2 a 1,4-benzosemiquinone + NAD(+)</text>
        <dbReference type="Rhea" id="RHEA:65952"/>
        <dbReference type="ChEBI" id="CHEBI:15378"/>
        <dbReference type="ChEBI" id="CHEBI:57540"/>
        <dbReference type="ChEBI" id="CHEBI:57945"/>
        <dbReference type="ChEBI" id="CHEBI:132124"/>
        <dbReference type="ChEBI" id="CHEBI:134225"/>
    </reaction>
</comment>
<keyword evidence="1 6" id="KW-0285">Flavoprotein</keyword>
<keyword evidence="2 6" id="KW-0288">FMN</keyword>
<dbReference type="PANTHER" id="PTHR43741">
    <property type="entry name" value="FMN-DEPENDENT NADH-AZOREDUCTASE 1"/>
    <property type="match status" value="1"/>
</dbReference>